<dbReference type="EMBL" id="VSZQ01000029">
    <property type="protein sequence ID" value="TYR65176.1"/>
    <property type="molecule type" value="Genomic_DNA"/>
</dbReference>
<dbReference type="InterPro" id="IPR001242">
    <property type="entry name" value="Condensation_dom"/>
</dbReference>
<dbReference type="Gene3D" id="3.40.50.980">
    <property type="match status" value="2"/>
</dbReference>
<name>A0A5D4JK23_9ACTN</name>
<evidence type="ECO:0000256" key="2">
    <source>
        <dbReference type="ARBA" id="ARBA00006432"/>
    </source>
</evidence>
<evidence type="ECO:0000256" key="1">
    <source>
        <dbReference type="ARBA" id="ARBA00001957"/>
    </source>
</evidence>
<dbReference type="GO" id="GO:0043041">
    <property type="term" value="P:amino acid activation for nonribosomal peptide biosynthetic process"/>
    <property type="evidence" value="ECO:0007669"/>
    <property type="project" value="TreeGrafter"/>
</dbReference>
<dbReference type="PANTHER" id="PTHR45527:SF1">
    <property type="entry name" value="FATTY ACID SYNTHASE"/>
    <property type="match status" value="1"/>
</dbReference>
<feature type="region of interest" description="Disordered" evidence="5">
    <location>
        <begin position="163"/>
        <end position="215"/>
    </location>
</feature>
<dbReference type="GO" id="GO:0072330">
    <property type="term" value="P:monocarboxylic acid biosynthetic process"/>
    <property type="evidence" value="ECO:0007669"/>
    <property type="project" value="UniProtKB-ARBA"/>
</dbReference>
<evidence type="ECO:0000256" key="5">
    <source>
        <dbReference type="SAM" id="MobiDB-lite"/>
    </source>
</evidence>
<dbReference type="InterPro" id="IPR009081">
    <property type="entry name" value="PP-bd_ACP"/>
</dbReference>
<organism evidence="7 8">
    <name type="scientific">Streptomyces parvus</name>
    <dbReference type="NCBI Taxonomy" id="66428"/>
    <lineage>
        <taxon>Bacteria</taxon>
        <taxon>Bacillati</taxon>
        <taxon>Actinomycetota</taxon>
        <taxon>Actinomycetes</taxon>
        <taxon>Kitasatosporales</taxon>
        <taxon>Streptomycetaceae</taxon>
        <taxon>Streptomyces</taxon>
    </lineage>
</organism>
<dbReference type="Gene3D" id="3.30.559.10">
    <property type="entry name" value="Chloramphenicol acetyltransferase-like domain"/>
    <property type="match status" value="1"/>
</dbReference>
<dbReference type="Gene3D" id="2.30.38.10">
    <property type="entry name" value="Luciferase, Domain 3"/>
    <property type="match status" value="1"/>
</dbReference>
<dbReference type="Gene3D" id="3.30.300.30">
    <property type="match status" value="1"/>
</dbReference>
<feature type="region of interest" description="Disordered" evidence="5">
    <location>
        <begin position="1"/>
        <end position="22"/>
    </location>
</feature>
<dbReference type="InterPro" id="IPR000873">
    <property type="entry name" value="AMP-dep_synth/lig_dom"/>
</dbReference>
<dbReference type="InterPro" id="IPR045851">
    <property type="entry name" value="AMP-bd_C_sf"/>
</dbReference>
<dbReference type="SUPFAM" id="SSF47336">
    <property type="entry name" value="ACP-like"/>
    <property type="match status" value="1"/>
</dbReference>
<dbReference type="FunFam" id="2.30.38.10:FF:000001">
    <property type="entry name" value="Non-ribosomal peptide synthetase PvdI"/>
    <property type="match status" value="1"/>
</dbReference>
<gene>
    <name evidence="7" type="ORF">FY004_07575</name>
</gene>
<dbReference type="InterPro" id="IPR010071">
    <property type="entry name" value="AA_adenyl_dom"/>
</dbReference>
<dbReference type="Pfam" id="PF13193">
    <property type="entry name" value="AMP-binding_C"/>
    <property type="match status" value="1"/>
</dbReference>
<dbReference type="InterPro" id="IPR023213">
    <property type="entry name" value="CAT-like_dom_sf"/>
</dbReference>
<dbReference type="Pfam" id="PF00668">
    <property type="entry name" value="Condensation"/>
    <property type="match status" value="1"/>
</dbReference>
<dbReference type="Proteomes" id="UP000323242">
    <property type="component" value="Unassembled WGS sequence"/>
</dbReference>
<protein>
    <submittedName>
        <fullName evidence="7">Amino acid adenylation domain-containing protein</fullName>
    </submittedName>
</protein>
<evidence type="ECO:0000313" key="7">
    <source>
        <dbReference type="EMBL" id="TYR65176.1"/>
    </source>
</evidence>
<comment type="caution">
    <text evidence="7">The sequence shown here is derived from an EMBL/GenBank/DDBJ whole genome shotgun (WGS) entry which is preliminary data.</text>
</comment>
<keyword evidence="3" id="KW-0596">Phosphopantetheine</keyword>
<sequence length="1066" mass="113455">MLGTHRPLPLSQEHTWLPDRSDSDQIGHPCLTVEVEGALDPVAVEQALNACVDRHAFLRAAFEGVEGTLRLRAAPVGVTCPLVLTDLRDRGRADGAEEDLARLLDEDRRSPFAPDRAPLVRARLVRTGQERYVLQIVLHSLIADEESVAVLARDLSAAYADADRSLPPLPAGSGPSGGQRLTHGSPGSSAAESRRGGPTDFPPLAPARHAAPDKPALGPVRAIPFRLEPGLVARLRGLASEDGADLSDHLLSAVYLAAAPFAGPEGDVLLRCAAPADSVSRSAIGPYTDELPLRLRIDRNESFRALVRRVARLRREVEKHRTVSRHHVPDTAVEEAGHFAGAGGIAFRMLPAPPLPHFEGAHSRIPALAHRDPGTRLTWTVEPPTGEALSGQVSLRSGAWGAETAAAQAEMWLQALRAVAEDPDRPVGSVSLVPPEHLRKIAGWNRTARPQTGPPTIDGLFRDQALARPTAVALQDGTGQWTYADLDRWSDGIAESLRTAGVSPDRPVGVHLHRSAATVAAMLGVLKAGACYLVLDPRYPDDRLRLMAEDVGTAAVLYEGDPPGWPAASGIPAVALRSPDAVHVAGPRPHSDPDGLANIVFTSGSTGRPKGVAVPHRAVARLIRDTDYVSLGPEDVLVHLGDPSFDITTLEVWGALCNGAKLVVLPGAEPLGPDEVIAAVQTHRPTVLCLTGMLFNRVVETDATALASLRFLFVVGEVMNPAVTRRLMEQGAPQHLLNGYGPSENTTFSACHLIRTPPEPLANIPIGTAVTNTTLHVLDAALRPLPIGAPGELYVGGPGLARGYAGRPELTAERFVPHPFPDMPGERLYRTGDLVRRLPTGEMEFLGRVDNQVKIRGYRIEPGEIEAALAATGQVAEASVQVVDVSGDKRLVAYLVPQDPRSADPAALRSELGTRLPAHLIPNHFVILDTLPVTSSGKLDAGALPGLEAAEDRPAAVTPPRNATERALWQIWSELLEIQGFGVHDDFFAIGGHSLLASRAVIAVRTRLGVDLGLRNLFDRPTIAELAPLVAAGPAPAADSRLDALAAELSRLSAQDGDATHTREPQ</sequence>
<dbReference type="AlphaFoldDB" id="A0A5D4JK23"/>
<dbReference type="Pfam" id="PF00550">
    <property type="entry name" value="PP-binding"/>
    <property type="match status" value="1"/>
</dbReference>
<dbReference type="PANTHER" id="PTHR45527">
    <property type="entry name" value="NONRIBOSOMAL PEPTIDE SYNTHETASE"/>
    <property type="match status" value="1"/>
</dbReference>
<dbReference type="GO" id="GO:0003824">
    <property type="term" value="F:catalytic activity"/>
    <property type="evidence" value="ECO:0007669"/>
    <property type="project" value="InterPro"/>
</dbReference>
<comment type="similarity">
    <text evidence="2">Belongs to the ATP-dependent AMP-binding enzyme family.</text>
</comment>
<dbReference type="GO" id="GO:0031177">
    <property type="term" value="F:phosphopantetheine binding"/>
    <property type="evidence" value="ECO:0007669"/>
    <property type="project" value="TreeGrafter"/>
</dbReference>
<dbReference type="InterPro" id="IPR025110">
    <property type="entry name" value="AMP-bd_C"/>
</dbReference>
<evidence type="ECO:0000256" key="4">
    <source>
        <dbReference type="ARBA" id="ARBA00022553"/>
    </source>
</evidence>
<dbReference type="PROSITE" id="PS00455">
    <property type="entry name" value="AMP_BINDING"/>
    <property type="match status" value="1"/>
</dbReference>
<keyword evidence="4" id="KW-0597">Phosphoprotein</keyword>
<dbReference type="GO" id="GO:0044550">
    <property type="term" value="P:secondary metabolite biosynthetic process"/>
    <property type="evidence" value="ECO:0007669"/>
    <property type="project" value="TreeGrafter"/>
</dbReference>
<accession>A0A5D4JK23</accession>
<dbReference type="GO" id="GO:0005737">
    <property type="term" value="C:cytoplasm"/>
    <property type="evidence" value="ECO:0007669"/>
    <property type="project" value="TreeGrafter"/>
</dbReference>
<dbReference type="GO" id="GO:0008610">
    <property type="term" value="P:lipid biosynthetic process"/>
    <property type="evidence" value="ECO:0007669"/>
    <property type="project" value="UniProtKB-ARBA"/>
</dbReference>
<evidence type="ECO:0000259" key="6">
    <source>
        <dbReference type="PROSITE" id="PS50075"/>
    </source>
</evidence>
<dbReference type="CDD" id="cd12117">
    <property type="entry name" value="A_NRPS_Srf_like"/>
    <property type="match status" value="1"/>
</dbReference>
<dbReference type="SUPFAM" id="SSF56801">
    <property type="entry name" value="Acetyl-CoA synthetase-like"/>
    <property type="match status" value="1"/>
</dbReference>
<feature type="domain" description="Carrier" evidence="6">
    <location>
        <begin position="959"/>
        <end position="1034"/>
    </location>
</feature>
<dbReference type="Gene3D" id="3.40.50.1820">
    <property type="entry name" value="alpha/beta hydrolase"/>
    <property type="match status" value="1"/>
</dbReference>
<dbReference type="InterPro" id="IPR036736">
    <property type="entry name" value="ACP-like_sf"/>
</dbReference>
<evidence type="ECO:0000256" key="3">
    <source>
        <dbReference type="ARBA" id="ARBA00022450"/>
    </source>
</evidence>
<dbReference type="RefSeq" id="WP_148901899.1">
    <property type="nucleotide sequence ID" value="NZ_VSZQ01000029.1"/>
</dbReference>
<keyword evidence="8" id="KW-1185">Reference proteome</keyword>
<dbReference type="InterPro" id="IPR029058">
    <property type="entry name" value="AB_hydrolase_fold"/>
</dbReference>
<dbReference type="SUPFAM" id="SSF52777">
    <property type="entry name" value="CoA-dependent acyltransferases"/>
    <property type="match status" value="2"/>
</dbReference>
<proteinExistence type="inferred from homology"/>
<reference evidence="7 8" key="1">
    <citation type="submission" date="2019-08" db="EMBL/GenBank/DDBJ databases">
        <title>Draft genome for granaticin producer strain Streptomyces parvus C05.</title>
        <authorList>
            <person name="Gonzalez-Pimentel J.L."/>
        </authorList>
    </citation>
    <scope>NUCLEOTIDE SEQUENCE [LARGE SCALE GENOMIC DNA]</scope>
    <source>
        <strain evidence="7 8">C05</strain>
    </source>
</reference>
<dbReference type="Pfam" id="PF00501">
    <property type="entry name" value="AMP-binding"/>
    <property type="match status" value="1"/>
</dbReference>
<comment type="cofactor">
    <cofactor evidence="1">
        <name>pantetheine 4'-phosphate</name>
        <dbReference type="ChEBI" id="CHEBI:47942"/>
    </cofactor>
</comment>
<dbReference type="Gene3D" id="3.30.559.30">
    <property type="entry name" value="Nonribosomal peptide synthetase, condensation domain"/>
    <property type="match status" value="1"/>
</dbReference>
<dbReference type="FunFam" id="1.10.1200.10:FF:000016">
    <property type="entry name" value="Non-ribosomal peptide synthase"/>
    <property type="match status" value="1"/>
</dbReference>
<dbReference type="PROSITE" id="PS50075">
    <property type="entry name" value="CARRIER"/>
    <property type="match status" value="1"/>
</dbReference>
<evidence type="ECO:0000313" key="8">
    <source>
        <dbReference type="Proteomes" id="UP000323242"/>
    </source>
</evidence>
<dbReference type="InterPro" id="IPR020845">
    <property type="entry name" value="AMP-binding_CS"/>
</dbReference>
<dbReference type="NCBIfam" id="TIGR01733">
    <property type="entry name" value="AA-adenyl-dom"/>
    <property type="match status" value="1"/>
</dbReference>